<keyword evidence="1" id="KW-1133">Transmembrane helix</keyword>
<evidence type="ECO:0000256" key="1">
    <source>
        <dbReference type="SAM" id="Phobius"/>
    </source>
</evidence>
<dbReference type="KEGG" id="afs:AFR_05170"/>
<proteinExistence type="predicted"/>
<feature type="transmembrane region" description="Helical" evidence="1">
    <location>
        <begin position="21"/>
        <end position="48"/>
    </location>
</feature>
<dbReference type="STRING" id="1246995.AFR_05170"/>
<dbReference type="HOGENOM" id="CLU_1352217_0_0_11"/>
<evidence type="ECO:0000313" key="3">
    <source>
        <dbReference type="Proteomes" id="UP000017746"/>
    </source>
</evidence>
<keyword evidence="1" id="KW-0472">Membrane</keyword>
<keyword evidence="3" id="KW-1185">Reference proteome</keyword>
<dbReference type="OrthoDB" id="3401255at2"/>
<dbReference type="AlphaFoldDB" id="U5VQS9"/>
<feature type="transmembrane region" description="Helical" evidence="1">
    <location>
        <begin position="60"/>
        <end position="82"/>
    </location>
</feature>
<evidence type="ECO:0000313" key="2">
    <source>
        <dbReference type="EMBL" id="AGZ39323.1"/>
    </source>
</evidence>
<sequence length="202" mass="21339">MQPSTSRYQFSYGFTTSRSTRLLFLTFAGLLGVPAAGCVGAIVGGGIATLFDEPGPNGRVLIVIPIILVLLLGGGMLAWLVVSIRTVAKMGASLEGTRLTVRERRSATVDLARARSVSLQPSRIRWKTPPHAGVATSDQIPEVVVIGDEGEVRMRLSNAERVPMSPQELHILAGVLRTVQAPGAAQVAQHLQVLAGSAPNRG</sequence>
<organism evidence="2 3">
    <name type="scientific">Actinoplanes friuliensis DSM 7358</name>
    <dbReference type="NCBI Taxonomy" id="1246995"/>
    <lineage>
        <taxon>Bacteria</taxon>
        <taxon>Bacillati</taxon>
        <taxon>Actinomycetota</taxon>
        <taxon>Actinomycetes</taxon>
        <taxon>Micromonosporales</taxon>
        <taxon>Micromonosporaceae</taxon>
        <taxon>Actinoplanes</taxon>
    </lineage>
</organism>
<accession>U5VQS9</accession>
<gene>
    <name evidence="2" type="ORF">AFR_05170</name>
</gene>
<name>U5VQS9_9ACTN</name>
<keyword evidence="1" id="KW-0812">Transmembrane</keyword>
<dbReference type="PATRIC" id="fig|1246995.3.peg.1046"/>
<dbReference type="RefSeq" id="WP_023358849.1">
    <property type="nucleotide sequence ID" value="NC_022657.1"/>
</dbReference>
<reference evidence="2 3" key="1">
    <citation type="journal article" date="2014" name="J. Biotechnol.">
        <title>Complete genome sequence of the actinobacterium Actinoplanes friuliensis HAG 010964, producer of the lipopeptide antibiotic friulimycin.</title>
        <authorList>
            <person name="Ruckert C."/>
            <person name="Szczepanowski R."/>
            <person name="Albersmeier A."/>
            <person name="Goesmann A."/>
            <person name="Fischer N."/>
            <person name="Steinkamper A."/>
            <person name="Puhler A."/>
            <person name="Biener R."/>
            <person name="Schwartz D."/>
            <person name="Kalinowski J."/>
        </authorList>
    </citation>
    <scope>NUCLEOTIDE SEQUENCE [LARGE SCALE GENOMIC DNA]</scope>
    <source>
        <strain evidence="2 3">DSM 7358</strain>
    </source>
</reference>
<protein>
    <submittedName>
        <fullName evidence="2">Uncharacterized protein</fullName>
    </submittedName>
</protein>
<dbReference type="Proteomes" id="UP000017746">
    <property type="component" value="Chromosome"/>
</dbReference>
<dbReference type="EMBL" id="CP006272">
    <property type="protein sequence ID" value="AGZ39323.1"/>
    <property type="molecule type" value="Genomic_DNA"/>
</dbReference>